<protein>
    <submittedName>
        <fullName evidence="1">Uncharacterized protein</fullName>
    </submittedName>
</protein>
<dbReference type="OrthoDB" id="5311240at2759"/>
<gene>
    <name evidence="1" type="ORF">PAC_16526</name>
</gene>
<name>A0A1L7XNK1_9HELO</name>
<evidence type="ECO:0000313" key="2">
    <source>
        <dbReference type="Proteomes" id="UP000184330"/>
    </source>
</evidence>
<dbReference type="AlphaFoldDB" id="A0A1L7XNK1"/>
<evidence type="ECO:0000313" key="1">
    <source>
        <dbReference type="EMBL" id="CZR66625.1"/>
    </source>
</evidence>
<accession>A0A1L7XNK1</accession>
<proteinExistence type="predicted"/>
<dbReference type="Proteomes" id="UP000184330">
    <property type="component" value="Unassembled WGS sequence"/>
</dbReference>
<reference evidence="1 2" key="1">
    <citation type="submission" date="2016-03" db="EMBL/GenBank/DDBJ databases">
        <authorList>
            <person name="Ploux O."/>
        </authorList>
    </citation>
    <scope>NUCLEOTIDE SEQUENCE [LARGE SCALE GENOMIC DNA]</scope>
    <source>
        <strain evidence="1 2">UAMH 11012</strain>
    </source>
</reference>
<dbReference type="EMBL" id="FJOG01000038">
    <property type="protein sequence ID" value="CZR66625.1"/>
    <property type="molecule type" value="Genomic_DNA"/>
</dbReference>
<keyword evidence="2" id="KW-1185">Reference proteome</keyword>
<sequence>MSTSSIQAQWSLSSTSQTVLSIAREVLAAATSDSVQVLAILACERFGSTVAVSSKTASKVEHVLVPTPEPAPISFLKAFVGFSSNDCATQLGQSAAGIRFLGLAAALTTTVGLFESAQALDIMLKASTADLSLLPSVRHLKDLLGSIEARSYRCGFADSVVAWQIILRAVLRSIFSEGSQQNLDESSAVNAQSLILKAVPSPEAIAGLVDVFRQVARMGCSTVTGATIRVGEAAPWVLAFAQWSLDIPPSVYVEGKGAVLEEPRSRVKVIVSTAPKDIRKPLEATIHYQLENLTQLLGPASQHSTNGMVKIETYGRLLLQEFGFEDGMLRLLREALEYAIPQVLSQMKCGRFTRLGRNANYNGRFGSINSVDDCRLSPVPDIRVIEKICSMILAIDGPIRFASLDRGMILADLPLISRHLESLMEKCLCDECQAQTGRHAEPVSQGYWCKKYAFFRSISFVIMDIFALSLFDSPASLLISLNLNERDGIPMDSSISEAITTGNPQKYDDMDLLKWARSMVGHKFDEEDEGWIMTYCKGQVIYPTIFDTFHLEKQGYLRLCWLPGTLRYQGETFDAVSTPYSWIDTKRTQYAGLNLPPCPEVSRPLNLFRNFELSWEMAIQDNKKIHARLAVRSSGEIYFKSEADPTDILYHLRNTLILENCPHDHDAQLTSVDRFASYTSPWHEYQEASNSTSHVDIIAADRANELRLFALAFTREPTVLRRNSCIRCCLNLCRDAGVHVLIL</sequence>
<organism evidence="1 2">
    <name type="scientific">Phialocephala subalpina</name>
    <dbReference type="NCBI Taxonomy" id="576137"/>
    <lineage>
        <taxon>Eukaryota</taxon>
        <taxon>Fungi</taxon>
        <taxon>Dikarya</taxon>
        <taxon>Ascomycota</taxon>
        <taxon>Pezizomycotina</taxon>
        <taxon>Leotiomycetes</taxon>
        <taxon>Helotiales</taxon>
        <taxon>Mollisiaceae</taxon>
        <taxon>Phialocephala</taxon>
        <taxon>Phialocephala fortinii species complex</taxon>
    </lineage>
</organism>